<evidence type="ECO:0000313" key="3">
    <source>
        <dbReference type="Proteomes" id="UP001499987"/>
    </source>
</evidence>
<proteinExistence type="predicted"/>
<protein>
    <recommendedName>
        <fullName evidence="4">Transcription factor zinc-finger domain-containing protein</fullName>
    </recommendedName>
</protein>
<organism evidence="2 3">
    <name type="scientific">Kitasatospora arboriphila</name>
    <dbReference type="NCBI Taxonomy" id="258052"/>
    <lineage>
        <taxon>Bacteria</taxon>
        <taxon>Bacillati</taxon>
        <taxon>Actinomycetota</taxon>
        <taxon>Actinomycetes</taxon>
        <taxon>Kitasatosporales</taxon>
        <taxon>Streptomycetaceae</taxon>
        <taxon>Kitasatospora</taxon>
    </lineage>
</organism>
<accession>A0ABP4ECC1</accession>
<evidence type="ECO:0000313" key="2">
    <source>
        <dbReference type="EMBL" id="GAA1097497.1"/>
    </source>
</evidence>
<feature type="region of interest" description="Disordered" evidence="1">
    <location>
        <begin position="71"/>
        <end position="107"/>
    </location>
</feature>
<evidence type="ECO:0000256" key="1">
    <source>
        <dbReference type="SAM" id="MobiDB-lite"/>
    </source>
</evidence>
<name>A0ABP4ECC1_9ACTN</name>
<feature type="compositionally biased region" description="Basic and acidic residues" evidence="1">
    <location>
        <begin position="98"/>
        <end position="107"/>
    </location>
</feature>
<dbReference type="Proteomes" id="UP001499987">
    <property type="component" value="Unassembled WGS sequence"/>
</dbReference>
<comment type="caution">
    <text evidence="2">The sequence shown here is derived from an EMBL/GenBank/DDBJ whole genome shotgun (WGS) entry which is preliminary data.</text>
</comment>
<dbReference type="EMBL" id="BAAALD010000046">
    <property type="protein sequence ID" value="GAA1097497.1"/>
    <property type="molecule type" value="Genomic_DNA"/>
</dbReference>
<gene>
    <name evidence="2" type="ORF">GCM10009663_45540</name>
</gene>
<keyword evidence="3" id="KW-1185">Reference proteome</keyword>
<reference evidence="3" key="1">
    <citation type="journal article" date="2019" name="Int. J. Syst. Evol. Microbiol.">
        <title>The Global Catalogue of Microorganisms (GCM) 10K type strain sequencing project: providing services to taxonomists for standard genome sequencing and annotation.</title>
        <authorList>
            <consortium name="The Broad Institute Genomics Platform"/>
            <consortium name="The Broad Institute Genome Sequencing Center for Infectious Disease"/>
            <person name="Wu L."/>
            <person name="Ma J."/>
        </authorList>
    </citation>
    <scope>NUCLEOTIDE SEQUENCE [LARGE SCALE GENOMIC DNA]</scope>
    <source>
        <strain evidence="3">JCM 13002</strain>
    </source>
</reference>
<evidence type="ECO:0008006" key="4">
    <source>
        <dbReference type="Google" id="ProtNLM"/>
    </source>
</evidence>
<sequence length="107" mass="11600">MLPVDPQADIGRRAWIACPNCDDARDCTPCGERRSCSEHWRYLISNTGSLLHLQCPGCTHVWDHETGFGATRSALGRVPGPRRSEPTAGVLPEDGPEAGDRAPHDAP</sequence>